<organism evidence="4 5">
    <name type="scientific">Fructilactobacillus ixorae</name>
    <dbReference type="NCBI Taxonomy" id="1750535"/>
    <lineage>
        <taxon>Bacteria</taxon>
        <taxon>Bacillati</taxon>
        <taxon>Bacillota</taxon>
        <taxon>Bacilli</taxon>
        <taxon>Lactobacillales</taxon>
        <taxon>Lactobacillaceae</taxon>
        <taxon>Fructilactobacillus</taxon>
    </lineage>
</organism>
<dbReference type="EMBL" id="CP097478">
    <property type="protein sequence ID" value="USS93100.1"/>
    <property type="molecule type" value="Genomic_DNA"/>
</dbReference>
<sequence length="160" mass="19178">MKYKAMMQYFYENKSRRYIREKYVFNSMALRMLISGFRTFGSDVLFKPPQVTASFRIMLTEYKIRNNASYIQIAKKFGYLGIAQIYQWEKIYRQNGQNGLLSLKKGREPKMTKQKKNKQELTPEQNKIKQLEQENLELRIKNKALKLFASMKQPTDKKHK</sequence>
<dbReference type="PANTHER" id="PTHR33795:SF1">
    <property type="entry name" value="INSERTION ELEMENT IS150 PROTEIN INSJ"/>
    <property type="match status" value="1"/>
</dbReference>
<feature type="domain" description="Insertion element IS150 protein InsJ-like helix-turn-helix" evidence="3">
    <location>
        <begin position="62"/>
        <end position="107"/>
    </location>
</feature>
<gene>
    <name evidence="4" type="ORF">M8332_05750</name>
</gene>
<feature type="region of interest" description="Disordered" evidence="2">
    <location>
        <begin position="104"/>
        <end position="128"/>
    </location>
</feature>
<dbReference type="PANTHER" id="PTHR33795">
    <property type="entry name" value="INSERTION ELEMENT IS150 PROTEIN INSJ"/>
    <property type="match status" value="1"/>
</dbReference>
<dbReference type="RefSeq" id="WP_252779875.1">
    <property type="nucleotide sequence ID" value="NZ_CP097478.1"/>
</dbReference>
<evidence type="ECO:0000259" key="3">
    <source>
        <dbReference type="Pfam" id="PF13518"/>
    </source>
</evidence>
<dbReference type="InterPro" id="IPR055247">
    <property type="entry name" value="InsJ-like_HTH"/>
</dbReference>
<dbReference type="InterPro" id="IPR009057">
    <property type="entry name" value="Homeodomain-like_sf"/>
</dbReference>
<evidence type="ECO:0000256" key="2">
    <source>
        <dbReference type="SAM" id="MobiDB-lite"/>
    </source>
</evidence>
<evidence type="ECO:0000256" key="1">
    <source>
        <dbReference type="ARBA" id="ARBA00038232"/>
    </source>
</evidence>
<reference evidence="4" key="1">
    <citation type="submission" date="2022-05" db="EMBL/GenBank/DDBJ databases">
        <authorList>
            <person name="Oliphant S.A."/>
            <person name="Watson-Haigh N.S."/>
            <person name="Sumby K.M."/>
            <person name="Gardner J.M."/>
            <person name="Jiranek V."/>
        </authorList>
    </citation>
    <scope>NUCLEOTIDE SEQUENCE</scope>
    <source>
        <strain evidence="4">Ru20-1</strain>
    </source>
</reference>
<name>A0ABY5C6W7_9LACO</name>
<dbReference type="SUPFAM" id="SSF46689">
    <property type="entry name" value="Homeodomain-like"/>
    <property type="match status" value="1"/>
</dbReference>
<evidence type="ECO:0000313" key="4">
    <source>
        <dbReference type="EMBL" id="USS93100.1"/>
    </source>
</evidence>
<evidence type="ECO:0000313" key="5">
    <source>
        <dbReference type="Proteomes" id="UP001057532"/>
    </source>
</evidence>
<comment type="similarity">
    <text evidence="1">Belongs to the IS150/IS1296 orfA family.</text>
</comment>
<feature type="compositionally biased region" description="Basic and acidic residues" evidence="2">
    <location>
        <begin position="105"/>
        <end position="128"/>
    </location>
</feature>
<keyword evidence="5" id="KW-1185">Reference proteome</keyword>
<protein>
    <submittedName>
        <fullName evidence="4">Helix-turn-helix domain-containing protein</fullName>
    </submittedName>
</protein>
<dbReference type="InterPro" id="IPR052057">
    <property type="entry name" value="IS150/IS1296_orfA-like"/>
</dbReference>
<proteinExistence type="inferred from homology"/>
<dbReference type="Pfam" id="PF13518">
    <property type="entry name" value="HTH_28"/>
    <property type="match status" value="1"/>
</dbReference>
<dbReference type="Proteomes" id="UP001057532">
    <property type="component" value="Chromosome"/>
</dbReference>
<accession>A0ABY5C6W7</accession>